<proteinExistence type="predicted"/>
<feature type="region of interest" description="Disordered" evidence="1">
    <location>
        <begin position="351"/>
        <end position="382"/>
    </location>
</feature>
<dbReference type="Proteomes" id="UP001221757">
    <property type="component" value="Unassembled WGS sequence"/>
</dbReference>
<sequence>MAVAPSPHPPTPSLHPDTAVEFLQRPAMPPHRLPSFRLDSAAADAEKTYGSAPESVRARSTAPSPRSYTHTLSAFKLVQTSVRPLLTAAKHPRILASLLAHLSWRASWALLSTCRDCRDFFSYPELKDVILSRFVPGYATCLRISDPLRLQNVPVALADLHLLMISQRVIFHRYPMHALTCLSGLPPDEERTLRLAILTQAHSRFVLLLQALAHSSSMPPPPEQDEIEWRPPLLDLSLRQLKFPAPLSYVSAPAVVAEPAVPPRSGRSRKSADSARVDGRPPLDSRSLSRAGSRLSLFRGSSTKVPPPPVSEPRSLKHFASGWRHSLSRASGSTSDDEWGRKPLERPHRRFASANLSSDSSSSISPSPPFSRDSTLGTSSPIRRDIPHHDLLLATSRVRAPVLRVFVPCSKLELSDDSDGIALCEDQLYESGLWSHLSTGDIVCNFGYVPPHTPDEPGSSDGSLADSAGSEPALQNRRKWLLFDGQSLVPFSPPEPLPLRNPFILPSPCYYTHIMPPLANPVFITRCFPPCDDIPQLALVSLSTKVRSPHSPTGFALVKKPMWTARVWKQVAENDEIGLGWQGEWVLEGEGTREGQKALIDCLRGVKGPLREWQFVREKSVGNRLWFRLINTFSTKRENPRSRAASALV</sequence>
<evidence type="ECO:0000313" key="3">
    <source>
        <dbReference type="Proteomes" id="UP001221757"/>
    </source>
</evidence>
<gene>
    <name evidence="2" type="ORF">B0H17DRAFT_1033161</name>
</gene>
<reference evidence="2" key="1">
    <citation type="submission" date="2023-03" db="EMBL/GenBank/DDBJ databases">
        <title>Massive genome expansion in bonnet fungi (Mycena s.s.) driven by repeated elements and novel gene families across ecological guilds.</title>
        <authorList>
            <consortium name="Lawrence Berkeley National Laboratory"/>
            <person name="Harder C.B."/>
            <person name="Miyauchi S."/>
            <person name="Viragh M."/>
            <person name="Kuo A."/>
            <person name="Thoen E."/>
            <person name="Andreopoulos B."/>
            <person name="Lu D."/>
            <person name="Skrede I."/>
            <person name="Drula E."/>
            <person name="Henrissat B."/>
            <person name="Morin E."/>
            <person name="Kohler A."/>
            <person name="Barry K."/>
            <person name="LaButti K."/>
            <person name="Morin E."/>
            <person name="Salamov A."/>
            <person name="Lipzen A."/>
            <person name="Mereny Z."/>
            <person name="Hegedus B."/>
            <person name="Baldrian P."/>
            <person name="Stursova M."/>
            <person name="Weitz H."/>
            <person name="Taylor A."/>
            <person name="Grigoriev I.V."/>
            <person name="Nagy L.G."/>
            <person name="Martin F."/>
            <person name="Kauserud H."/>
        </authorList>
    </citation>
    <scope>NUCLEOTIDE SEQUENCE</scope>
    <source>
        <strain evidence="2">CBHHK067</strain>
    </source>
</reference>
<feature type="region of interest" description="Disordered" evidence="1">
    <location>
        <begin position="327"/>
        <end position="346"/>
    </location>
</feature>
<keyword evidence="3" id="KW-1185">Reference proteome</keyword>
<protein>
    <submittedName>
        <fullName evidence="2">Uncharacterized protein</fullName>
    </submittedName>
</protein>
<accession>A0AAD7GXP0</accession>
<feature type="compositionally biased region" description="Basic and acidic residues" evidence="1">
    <location>
        <begin position="270"/>
        <end position="283"/>
    </location>
</feature>
<comment type="caution">
    <text evidence="2">The sequence shown here is derived from an EMBL/GenBank/DDBJ whole genome shotgun (WGS) entry which is preliminary data.</text>
</comment>
<feature type="region of interest" description="Disordered" evidence="1">
    <location>
        <begin position="259"/>
        <end position="316"/>
    </location>
</feature>
<name>A0AAD7GXP0_MYCRO</name>
<dbReference type="AlphaFoldDB" id="A0AAD7GXP0"/>
<evidence type="ECO:0000313" key="2">
    <source>
        <dbReference type="EMBL" id="KAJ7707588.1"/>
    </source>
</evidence>
<evidence type="ECO:0000256" key="1">
    <source>
        <dbReference type="SAM" id="MobiDB-lite"/>
    </source>
</evidence>
<dbReference type="EMBL" id="JARKIE010000005">
    <property type="protein sequence ID" value="KAJ7707588.1"/>
    <property type="molecule type" value="Genomic_DNA"/>
</dbReference>
<organism evidence="2 3">
    <name type="scientific">Mycena rosella</name>
    <name type="common">Pink bonnet</name>
    <name type="synonym">Agaricus rosellus</name>
    <dbReference type="NCBI Taxonomy" id="1033263"/>
    <lineage>
        <taxon>Eukaryota</taxon>
        <taxon>Fungi</taxon>
        <taxon>Dikarya</taxon>
        <taxon>Basidiomycota</taxon>
        <taxon>Agaricomycotina</taxon>
        <taxon>Agaricomycetes</taxon>
        <taxon>Agaricomycetidae</taxon>
        <taxon>Agaricales</taxon>
        <taxon>Marasmiineae</taxon>
        <taxon>Mycenaceae</taxon>
        <taxon>Mycena</taxon>
    </lineage>
</organism>
<feature type="compositionally biased region" description="Low complexity" evidence="1">
    <location>
        <begin position="284"/>
        <end position="302"/>
    </location>
</feature>
<feature type="compositionally biased region" description="Low complexity" evidence="1">
    <location>
        <begin position="357"/>
        <end position="374"/>
    </location>
</feature>